<feature type="transmembrane region" description="Helical" evidence="5">
    <location>
        <begin position="34"/>
        <end position="55"/>
    </location>
</feature>
<gene>
    <name evidence="6" type="ORF">IBL26_00210</name>
</gene>
<evidence type="ECO:0000256" key="2">
    <source>
        <dbReference type="ARBA" id="ARBA00022692"/>
    </source>
</evidence>
<sequence>MLIALTILAAVAAFGSFAWGLKHHFRIEGGMPSRMSRLSACSTAAFVLFVALVLFRGVGFGTGLAGIALFLAGGALFWWAVRTTKTRPPAIAHTDNIPTMIHMRGPYAYSRHPFYLAYSLGWLGTAVAGGPIQWLPALLIIGWYYKTAREEEVHFATSGLATEYAQYRNKTGLILPRLR</sequence>
<evidence type="ECO:0000256" key="1">
    <source>
        <dbReference type="ARBA" id="ARBA00004127"/>
    </source>
</evidence>
<comment type="caution">
    <text evidence="6">The sequence shown here is derived from an EMBL/GenBank/DDBJ whole genome shotgun (WGS) entry which is preliminary data.</text>
</comment>
<dbReference type="EMBL" id="JACTVA010000001">
    <property type="protein sequence ID" value="MBC9205239.1"/>
    <property type="molecule type" value="Genomic_DNA"/>
</dbReference>
<evidence type="ECO:0000313" key="6">
    <source>
        <dbReference type="EMBL" id="MBC9205239.1"/>
    </source>
</evidence>
<name>A0ABR7RFX8_9PROT</name>
<accession>A0ABR7RFX8</accession>
<feature type="transmembrane region" description="Helical" evidence="5">
    <location>
        <begin position="120"/>
        <end position="145"/>
    </location>
</feature>
<reference evidence="6 7" key="1">
    <citation type="journal article" date="2013" name="Int. J. Syst. Evol. Microbiol.">
        <title>Roseomonas aerophila sp. nov., isolated from air.</title>
        <authorList>
            <person name="Kim S.J."/>
            <person name="Weon H.Y."/>
            <person name="Ahn J.H."/>
            <person name="Hong S.B."/>
            <person name="Seok S.J."/>
            <person name="Whang K.S."/>
            <person name="Kwon S.W."/>
        </authorList>
    </citation>
    <scope>NUCLEOTIDE SEQUENCE [LARGE SCALE GENOMIC DNA]</scope>
    <source>
        <strain evidence="6 7">NBRC 108923</strain>
    </source>
</reference>
<evidence type="ECO:0000256" key="5">
    <source>
        <dbReference type="SAM" id="Phobius"/>
    </source>
</evidence>
<keyword evidence="2 5" id="KW-0812">Transmembrane</keyword>
<keyword evidence="7" id="KW-1185">Reference proteome</keyword>
<keyword evidence="3 5" id="KW-1133">Transmembrane helix</keyword>
<keyword evidence="4 5" id="KW-0472">Membrane</keyword>
<comment type="subcellular location">
    <subcellularLocation>
        <location evidence="1">Endomembrane system</location>
        <topology evidence="1">Multi-pass membrane protein</topology>
    </subcellularLocation>
</comment>
<evidence type="ECO:0000313" key="7">
    <source>
        <dbReference type="Proteomes" id="UP000626026"/>
    </source>
</evidence>
<dbReference type="Pfam" id="PF04191">
    <property type="entry name" value="PEMT"/>
    <property type="match status" value="1"/>
</dbReference>
<feature type="transmembrane region" description="Helical" evidence="5">
    <location>
        <begin position="62"/>
        <end position="81"/>
    </location>
</feature>
<organism evidence="6 7">
    <name type="scientific">Teichococcus aerophilus</name>
    <dbReference type="NCBI Taxonomy" id="1224513"/>
    <lineage>
        <taxon>Bacteria</taxon>
        <taxon>Pseudomonadati</taxon>
        <taxon>Pseudomonadota</taxon>
        <taxon>Alphaproteobacteria</taxon>
        <taxon>Acetobacterales</taxon>
        <taxon>Roseomonadaceae</taxon>
        <taxon>Roseomonas</taxon>
    </lineage>
</organism>
<evidence type="ECO:0000256" key="4">
    <source>
        <dbReference type="ARBA" id="ARBA00023136"/>
    </source>
</evidence>
<dbReference type="Gene3D" id="1.20.120.1630">
    <property type="match status" value="1"/>
</dbReference>
<dbReference type="Proteomes" id="UP000626026">
    <property type="component" value="Unassembled WGS sequence"/>
</dbReference>
<proteinExistence type="predicted"/>
<dbReference type="InterPro" id="IPR007318">
    <property type="entry name" value="Phopholipid_MeTrfase"/>
</dbReference>
<evidence type="ECO:0000256" key="3">
    <source>
        <dbReference type="ARBA" id="ARBA00022989"/>
    </source>
</evidence>
<protein>
    <submittedName>
        <fullName evidence="6">Isoprenylcysteine carboxylmethyltransferase family protein</fullName>
    </submittedName>
</protein>